<dbReference type="AlphaFoldDB" id="A0A6S6SN66"/>
<proteinExistence type="predicted"/>
<organism evidence="1">
    <name type="scientific">uncultured Aureispira sp</name>
    <dbReference type="NCBI Taxonomy" id="1331704"/>
    <lineage>
        <taxon>Bacteria</taxon>
        <taxon>Pseudomonadati</taxon>
        <taxon>Bacteroidota</taxon>
        <taxon>Saprospiria</taxon>
        <taxon>Saprospirales</taxon>
        <taxon>Saprospiraceae</taxon>
        <taxon>Aureispira</taxon>
        <taxon>environmental samples</taxon>
    </lineage>
</organism>
<accession>A0A6S6SN66</accession>
<dbReference type="EMBL" id="CACVAQ010000096">
    <property type="protein sequence ID" value="CAA6804158.1"/>
    <property type="molecule type" value="Genomic_DNA"/>
</dbReference>
<name>A0A6S6SN66_9BACT</name>
<sequence length="394" mass="45322">MKVTTLLLSFFIAFTTVNTTTAQFGKLAEKLLKGKSDKKPKSKEVMYDFSDPTGMSGTYYMNKSVVGSFTTIGFSFQEKIDGEIENILTVTFGKTYDKKTYYESGRLSEKYRNKYKFDYFAMRAHSMPDTDVNARGHAIAKIADDVYVFIIEDVVQSVLAKDKAALTDYDVETAQVLYDQKMKAIKKTELDKETASWMENKIFKNNVNKIVFAERNDLLCKRGLMNKKPMVDGKGFKSSIDMNKNVYYMAFFKYPPKDMFPGKEVNIVYEMNGASDSRVDCRAKGSKWGKMIPRLETSSFDDRQHSPRGLRFYSSYRSNWVQDYAFMNLLYSQKSKLMIGKTYDVTVKMYVNVDGENQDLLAEGLIRLEYSSAAHESFTKSEGVWDLFEDFLNE</sequence>
<gene>
    <name evidence="1" type="ORF">HELGO_WM33290</name>
</gene>
<reference evidence="1" key="1">
    <citation type="submission" date="2020-01" db="EMBL/GenBank/DDBJ databases">
        <authorList>
            <person name="Meier V. D."/>
            <person name="Meier V D."/>
        </authorList>
    </citation>
    <scope>NUCLEOTIDE SEQUENCE</scope>
    <source>
        <strain evidence="1">HLG_WM_MAG_10</strain>
    </source>
</reference>
<protein>
    <submittedName>
        <fullName evidence="1">Uncharacterized protein</fullName>
    </submittedName>
</protein>
<evidence type="ECO:0000313" key="1">
    <source>
        <dbReference type="EMBL" id="CAA6804158.1"/>
    </source>
</evidence>